<keyword evidence="3" id="KW-0479">Metal-binding</keyword>
<accession>A0A5D3AYS2</accession>
<dbReference type="GO" id="GO:0046872">
    <property type="term" value="F:metal ion binding"/>
    <property type="evidence" value="ECO:0007669"/>
    <property type="project" value="UniProtKB-KW"/>
</dbReference>
<dbReference type="InterPro" id="IPR015797">
    <property type="entry name" value="NUDIX_hydrolase-like_dom_sf"/>
</dbReference>
<evidence type="ECO:0000313" key="9">
    <source>
        <dbReference type="Proteomes" id="UP000322245"/>
    </source>
</evidence>
<dbReference type="Proteomes" id="UP000322245">
    <property type="component" value="Unassembled WGS sequence"/>
</dbReference>
<evidence type="ECO:0000256" key="3">
    <source>
        <dbReference type="ARBA" id="ARBA00022723"/>
    </source>
</evidence>
<name>A0A5D3AYS2_9TREE</name>
<sequence>MTKGAVEVPMSISITMKSAFTPRHLQDISSCLVPISRTPPLSRLPPHTATYDRGREPKESGVLIPLMNIKGCPHVLMQVRAHGMRVHAGEASFPGGKADPTDRDLMHTATRETEEELAIPPSHVQLLGGLEPEYSLGNKSRVWPFVGFVHSTPNPWPNDPNSSLSSQPISSLVPSPDEVSALLPLPLAILTDPARLSTHNFRLNWYKPYHKIRVEDLVIPPAPGASLDVEGLEVWGLSGWFLNKLCEKLGWLEPPEVEASPED</sequence>
<dbReference type="InterPro" id="IPR000086">
    <property type="entry name" value="NUDIX_hydrolase_dom"/>
</dbReference>
<dbReference type="CDD" id="cd03426">
    <property type="entry name" value="NUDIX_CoAse_Nudt7"/>
    <property type="match status" value="1"/>
</dbReference>
<dbReference type="InterPro" id="IPR045121">
    <property type="entry name" value="CoAse"/>
</dbReference>
<comment type="cofactor">
    <cofactor evidence="1">
        <name>Mn(2+)</name>
        <dbReference type="ChEBI" id="CHEBI:29035"/>
    </cofactor>
</comment>
<proteinExistence type="predicted"/>
<dbReference type="Gene3D" id="3.90.79.10">
    <property type="entry name" value="Nucleoside Triphosphate Pyrophosphohydrolase"/>
    <property type="match status" value="1"/>
</dbReference>
<organism evidence="8 9">
    <name type="scientific">Cryptococcus floricola</name>
    <dbReference type="NCBI Taxonomy" id="2591691"/>
    <lineage>
        <taxon>Eukaryota</taxon>
        <taxon>Fungi</taxon>
        <taxon>Dikarya</taxon>
        <taxon>Basidiomycota</taxon>
        <taxon>Agaricomycotina</taxon>
        <taxon>Tremellomycetes</taxon>
        <taxon>Tremellales</taxon>
        <taxon>Cryptococcaceae</taxon>
        <taxon>Cryptococcus</taxon>
    </lineage>
</organism>
<evidence type="ECO:0000256" key="2">
    <source>
        <dbReference type="ARBA" id="ARBA00001946"/>
    </source>
</evidence>
<dbReference type="PROSITE" id="PS51462">
    <property type="entry name" value="NUDIX"/>
    <property type="match status" value="1"/>
</dbReference>
<dbReference type="Pfam" id="PF00293">
    <property type="entry name" value="NUDIX"/>
    <property type="match status" value="1"/>
</dbReference>
<dbReference type="AlphaFoldDB" id="A0A5D3AYS2"/>
<dbReference type="EMBL" id="NIDF01000030">
    <property type="protein sequence ID" value="TYJ56002.1"/>
    <property type="molecule type" value="Genomic_DNA"/>
</dbReference>
<comment type="cofactor">
    <cofactor evidence="2">
        <name>Mg(2+)</name>
        <dbReference type="ChEBI" id="CHEBI:18420"/>
    </cofactor>
</comment>
<dbReference type="PANTHER" id="PTHR12992:SF24">
    <property type="entry name" value="PEROXISOMAL COENZYME A DIPHOSPHATASE NUDT7"/>
    <property type="match status" value="1"/>
</dbReference>
<dbReference type="GO" id="GO:0010945">
    <property type="term" value="F:coenzyme A diphosphatase activity"/>
    <property type="evidence" value="ECO:0007669"/>
    <property type="project" value="InterPro"/>
</dbReference>
<keyword evidence="9" id="KW-1185">Reference proteome</keyword>
<evidence type="ECO:0000259" key="7">
    <source>
        <dbReference type="PROSITE" id="PS51462"/>
    </source>
</evidence>
<gene>
    <name evidence="8" type="ORF">B9479_003244</name>
</gene>
<evidence type="ECO:0000256" key="5">
    <source>
        <dbReference type="ARBA" id="ARBA00022842"/>
    </source>
</evidence>
<dbReference type="PANTHER" id="PTHR12992">
    <property type="entry name" value="NUDIX HYDROLASE"/>
    <property type="match status" value="1"/>
</dbReference>
<evidence type="ECO:0000313" key="8">
    <source>
        <dbReference type="EMBL" id="TYJ56002.1"/>
    </source>
</evidence>
<feature type="domain" description="Nudix hydrolase" evidence="7">
    <location>
        <begin position="57"/>
        <end position="207"/>
    </location>
</feature>
<comment type="caution">
    <text evidence="8">The sequence shown here is derived from an EMBL/GenBank/DDBJ whole genome shotgun (WGS) entry which is preliminary data.</text>
</comment>
<evidence type="ECO:0000256" key="1">
    <source>
        <dbReference type="ARBA" id="ARBA00001936"/>
    </source>
</evidence>
<keyword evidence="5" id="KW-0460">Magnesium</keyword>
<keyword evidence="4" id="KW-0378">Hydrolase</keyword>
<keyword evidence="6" id="KW-0464">Manganese</keyword>
<reference evidence="8 9" key="1">
    <citation type="submission" date="2017-05" db="EMBL/GenBank/DDBJ databases">
        <title>The Genome Sequence of Tsuchiyaea wingfieldii DSM 27421.</title>
        <authorList>
            <person name="Cuomo C."/>
            <person name="Passer A."/>
            <person name="Billmyre B."/>
            <person name="Heitman J."/>
        </authorList>
    </citation>
    <scope>NUCLEOTIDE SEQUENCE [LARGE SCALE GENOMIC DNA]</scope>
    <source>
        <strain evidence="8 9">DSM 27421</strain>
    </source>
</reference>
<dbReference type="GO" id="GO:0015938">
    <property type="term" value="P:coenzyme A catabolic process"/>
    <property type="evidence" value="ECO:0007669"/>
    <property type="project" value="TreeGrafter"/>
</dbReference>
<dbReference type="SUPFAM" id="SSF55811">
    <property type="entry name" value="Nudix"/>
    <property type="match status" value="1"/>
</dbReference>
<protein>
    <recommendedName>
        <fullName evidence="7">Nudix hydrolase domain-containing protein</fullName>
    </recommendedName>
</protein>
<evidence type="ECO:0000256" key="6">
    <source>
        <dbReference type="ARBA" id="ARBA00023211"/>
    </source>
</evidence>
<evidence type="ECO:0000256" key="4">
    <source>
        <dbReference type="ARBA" id="ARBA00022801"/>
    </source>
</evidence>